<dbReference type="InterPro" id="IPR017853">
    <property type="entry name" value="GH"/>
</dbReference>
<evidence type="ECO:0000256" key="4">
    <source>
        <dbReference type="ARBA" id="ARBA00023295"/>
    </source>
</evidence>
<feature type="domain" description="Glycosyl hydrolase family 36 N-terminal" evidence="8">
    <location>
        <begin position="28"/>
        <end position="286"/>
    </location>
</feature>
<keyword evidence="4 9" id="KW-0326">Glycosidase</keyword>
<feature type="active site" description="Nucleophile" evidence="5">
    <location>
        <position position="479"/>
    </location>
</feature>
<dbReference type="Gene3D" id="2.60.40.1180">
    <property type="entry name" value="Golgi alpha-mannosidase II"/>
    <property type="match status" value="1"/>
</dbReference>
<dbReference type="InterPro" id="IPR038417">
    <property type="entry name" value="Alpga-gal_N_sf"/>
</dbReference>
<evidence type="ECO:0000256" key="5">
    <source>
        <dbReference type="PIRSR" id="PIRSR005536-1"/>
    </source>
</evidence>
<evidence type="ECO:0000259" key="7">
    <source>
        <dbReference type="Pfam" id="PF16874"/>
    </source>
</evidence>
<evidence type="ECO:0000313" key="10">
    <source>
        <dbReference type="Proteomes" id="UP001221217"/>
    </source>
</evidence>
<accession>A0AAJ1IF48</accession>
<dbReference type="InterPro" id="IPR002252">
    <property type="entry name" value="Glyco_hydro_36"/>
</dbReference>
<feature type="binding site" evidence="6">
    <location>
        <position position="549"/>
    </location>
    <ligand>
        <name>substrate</name>
    </ligand>
</feature>
<dbReference type="PIRSF" id="PIRSF005536">
    <property type="entry name" value="Agal"/>
    <property type="match status" value="1"/>
</dbReference>
<dbReference type="CDD" id="cd14791">
    <property type="entry name" value="GH36"/>
    <property type="match status" value="1"/>
</dbReference>
<feature type="binding site" evidence="6">
    <location>
        <position position="444"/>
    </location>
    <ligand>
        <name>substrate</name>
    </ligand>
</feature>
<dbReference type="AlphaFoldDB" id="A0AAJ1IF48"/>
<dbReference type="Gene3D" id="2.70.98.60">
    <property type="entry name" value="alpha-galactosidase from lactobacil brevis"/>
    <property type="match status" value="1"/>
</dbReference>
<keyword evidence="3 9" id="KW-0378">Hydrolase</keyword>
<evidence type="ECO:0000256" key="3">
    <source>
        <dbReference type="ARBA" id="ARBA00022801"/>
    </source>
</evidence>
<sequence>MIRISSDNREFYLATAGSSYIIRILDSGHPVNLYYGRRIKHRNCFDSLYQAYSLDTGSSTGYSVETDTLNLDNSCLEAPGYGKGDYREPSIEVQIKDGSRTCDFIYKSHRSYKGENKLEGLPYVFQHGDDAESFELVLEDAVIGAELVLSYTVFYERDVIARSAKLINNSSSPLKLEKLMSFNLDFPEAEFELISLDGKWIRERRINRRSLSEGIFKIDSKKGVSSANHNPFLCLMRPATDEHKGDCYGFSLLYSGNHLALAEVNPHYFTRIQMGVNPFDFSWLLESGQSFQSPQAVLTFSSDGLNGMSSNMHSLVKNNIVNPAWQNRERPVLINNWEATYFNFDEKKLLKLADEAVKLGIELFVLDDGWFGRRNDDHSSLGDWFDNRKKLPGGLERLSDKIHSRGLQFGLWVEPEMINADSELYHAHPEWVIKTPGRPASEGRHQLMLDLANPEVVDFLFTTFSALFRRANLQYVKWDHNRNMSDVYSNVLPAERQKETAHRNVLGLYKLLEKLKNDFPDILFESCASGGNRYDLGMLYYMPQAWTSDDTDALERIDIQYGTSMLYPPSTMGAHVSASPSHQVLRNTPIETRFNVAAFGLLGYELDLTRLSNFDRKAIKKQVSYYKEHRALFQFGRFYRLSSPFESNNPMWMLVGEDGSEAMLGCYQKLQKPSPGFEQFRMKGLNPDMLYQLEERRQYFNIKDFGELVNHVSPIKMKADSLVHNLVSDNYMFAAEIEKREIFGDELMYAGFRPAHQFMGTAFSDQTRLMGDYGSRIYYLKNKPTEKMEK</sequence>
<dbReference type="SUPFAM" id="SSF51445">
    <property type="entry name" value="(Trans)glycosidases"/>
    <property type="match status" value="1"/>
</dbReference>
<dbReference type="InterPro" id="IPR013785">
    <property type="entry name" value="Aldolase_TIM"/>
</dbReference>
<dbReference type="InterPro" id="IPR031705">
    <property type="entry name" value="Glyco_hydro_36_C"/>
</dbReference>
<dbReference type="PRINTS" id="PR00743">
    <property type="entry name" value="GLHYDRLASE36"/>
</dbReference>
<dbReference type="PANTHER" id="PTHR43053:SF3">
    <property type="entry name" value="ALPHA-GALACTOSIDASE C-RELATED"/>
    <property type="match status" value="1"/>
</dbReference>
<dbReference type="Pfam" id="PF16875">
    <property type="entry name" value="Glyco_hydro_36N"/>
    <property type="match status" value="1"/>
</dbReference>
<dbReference type="InterPro" id="IPR013780">
    <property type="entry name" value="Glyco_hydro_b"/>
</dbReference>
<dbReference type="PROSITE" id="PS00512">
    <property type="entry name" value="ALPHA_GALACTOSIDASE"/>
    <property type="match status" value="1"/>
</dbReference>
<dbReference type="EMBL" id="JAQQAL010000016">
    <property type="protein sequence ID" value="MDC7226673.1"/>
    <property type="molecule type" value="Genomic_DNA"/>
</dbReference>
<protein>
    <recommendedName>
        <fullName evidence="2">alpha-galactosidase</fullName>
        <ecNumber evidence="2">3.2.1.22</ecNumber>
    </recommendedName>
</protein>
<evidence type="ECO:0000259" key="8">
    <source>
        <dbReference type="Pfam" id="PF16875"/>
    </source>
</evidence>
<comment type="caution">
    <text evidence="9">The sequence shown here is derived from an EMBL/GenBank/DDBJ whole genome shotgun (WGS) entry which is preliminary data.</text>
</comment>
<dbReference type="EC" id="3.2.1.22" evidence="2"/>
<feature type="binding site" evidence="6">
    <location>
        <begin position="477"/>
        <end position="481"/>
    </location>
    <ligand>
        <name>substrate</name>
    </ligand>
</feature>
<dbReference type="FunFam" id="3.20.20.70:FF:000118">
    <property type="entry name" value="Alpha-galactosidase"/>
    <property type="match status" value="1"/>
</dbReference>
<reference evidence="9 10" key="1">
    <citation type="submission" date="2022-12" db="EMBL/GenBank/DDBJ databases">
        <title>Metagenome assembled genome from gulf of manar.</title>
        <authorList>
            <person name="Kohli P."/>
            <person name="Pk S."/>
            <person name="Venkata Ramana C."/>
            <person name="Sasikala C."/>
        </authorList>
    </citation>
    <scope>NUCLEOTIDE SEQUENCE [LARGE SCALE GENOMIC DNA]</scope>
    <source>
        <strain evidence="9">JB008</strain>
    </source>
</reference>
<dbReference type="PANTHER" id="PTHR43053">
    <property type="entry name" value="GLYCOSIDASE FAMILY 31"/>
    <property type="match status" value="1"/>
</dbReference>
<dbReference type="Pfam" id="PF02065">
    <property type="entry name" value="Melibiase"/>
    <property type="match status" value="1"/>
</dbReference>
<dbReference type="InterPro" id="IPR000111">
    <property type="entry name" value="Glyco_hydro_27/36_CS"/>
</dbReference>
<dbReference type="InterPro" id="IPR050985">
    <property type="entry name" value="Alpha-glycosidase_related"/>
</dbReference>
<dbReference type="GO" id="GO:0016052">
    <property type="term" value="P:carbohydrate catabolic process"/>
    <property type="evidence" value="ECO:0007669"/>
    <property type="project" value="InterPro"/>
</dbReference>
<dbReference type="InterPro" id="IPR031704">
    <property type="entry name" value="Glyco_hydro_36_N"/>
</dbReference>
<proteinExistence type="predicted"/>
<feature type="domain" description="Glycosyl hydrolase family 36 C-terminal" evidence="7">
    <location>
        <begin position="650"/>
        <end position="780"/>
    </location>
</feature>
<feature type="binding site" evidence="6">
    <location>
        <position position="527"/>
    </location>
    <ligand>
        <name>substrate</name>
    </ligand>
</feature>
<dbReference type="Gene3D" id="3.20.20.70">
    <property type="entry name" value="Aldolase class I"/>
    <property type="match status" value="1"/>
</dbReference>
<evidence type="ECO:0000313" key="9">
    <source>
        <dbReference type="EMBL" id="MDC7226673.1"/>
    </source>
</evidence>
<feature type="binding site" evidence="6">
    <location>
        <position position="200"/>
    </location>
    <ligand>
        <name>substrate</name>
    </ligand>
</feature>
<evidence type="ECO:0000256" key="2">
    <source>
        <dbReference type="ARBA" id="ARBA00012755"/>
    </source>
</evidence>
<name>A0AAJ1IF48_9SPIO</name>
<feature type="active site" description="Proton donor" evidence="5">
    <location>
        <position position="549"/>
    </location>
</feature>
<evidence type="ECO:0000256" key="1">
    <source>
        <dbReference type="ARBA" id="ARBA00001255"/>
    </source>
</evidence>
<comment type="catalytic activity">
    <reaction evidence="1">
        <text>Hydrolysis of terminal, non-reducing alpha-D-galactose residues in alpha-D-galactosides, including galactose oligosaccharides, galactomannans and galactolipids.</text>
        <dbReference type="EC" id="3.2.1.22"/>
    </reaction>
</comment>
<organism evidence="9 10">
    <name type="scientific">Candidatus Thalassospirochaeta sargassi</name>
    <dbReference type="NCBI Taxonomy" id="3119039"/>
    <lineage>
        <taxon>Bacteria</taxon>
        <taxon>Pseudomonadati</taxon>
        <taxon>Spirochaetota</taxon>
        <taxon>Spirochaetia</taxon>
        <taxon>Spirochaetales</taxon>
        <taxon>Spirochaetaceae</taxon>
        <taxon>Candidatus Thalassospirochaeta</taxon>
    </lineage>
</organism>
<dbReference type="Proteomes" id="UP001221217">
    <property type="component" value="Unassembled WGS sequence"/>
</dbReference>
<dbReference type="GO" id="GO:0004557">
    <property type="term" value="F:alpha-galactosidase activity"/>
    <property type="evidence" value="ECO:0007669"/>
    <property type="project" value="UniProtKB-EC"/>
</dbReference>
<gene>
    <name evidence="9" type="ORF">PQJ61_07900</name>
</gene>
<dbReference type="Pfam" id="PF16874">
    <property type="entry name" value="Glyco_hydro_36C"/>
    <property type="match status" value="1"/>
</dbReference>
<evidence type="ECO:0000256" key="6">
    <source>
        <dbReference type="PIRSR" id="PIRSR005536-2"/>
    </source>
</evidence>
<feature type="binding site" evidence="6">
    <location>
        <begin position="367"/>
        <end position="368"/>
    </location>
    <ligand>
        <name>substrate</name>
    </ligand>
</feature>